<dbReference type="EC" id="6.1.1.15" evidence="2"/>
<dbReference type="PRINTS" id="PR01046">
    <property type="entry name" value="TRNASYNTHPRO"/>
</dbReference>
<dbReference type="InterPro" id="IPR050062">
    <property type="entry name" value="Pro-tRNA_synthetase"/>
</dbReference>
<dbReference type="NCBIfam" id="TIGR00409">
    <property type="entry name" value="proS_fam_II"/>
    <property type="match status" value="1"/>
</dbReference>
<protein>
    <recommendedName>
        <fullName evidence="2">proline--tRNA ligase</fullName>
        <ecNumber evidence="2">6.1.1.15</ecNumber>
    </recommendedName>
    <alternativeName>
        <fullName evidence="8">Prolyl-tRNA synthetase</fullName>
    </alternativeName>
</protein>
<dbReference type="SUPFAM" id="SSF52954">
    <property type="entry name" value="Class II aaRS ABD-related"/>
    <property type="match status" value="1"/>
</dbReference>
<dbReference type="InterPro" id="IPR004500">
    <property type="entry name" value="Pro-tRNA-synth_IIa_bac-type"/>
</dbReference>
<keyword evidence="7" id="KW-0030">Aminoacyl-tRNA synthetase</keyword>
<evidence type="ECO:0000256" key="7">
    <source>
        <dbReference type="ARBA" id="ARBA00023146"/>
    </source>
</evidence>
<evidence type="ECO:0000313" key="12">
    <source>
        <dbReference type="Proteomes" id="UP000701801"/>
    </source>
</evidence>
<organism evidence="11 12">
    <name type="scientific">Hymenoscyphus albidus</name>
    <dbReference type="NCBI Taxonomy" id="595503"/>
    <lineage>
        <taxon>Eukaryota</taxon>
        <taxon>Fungi</taxon>
        <taxon>Dikarya</taxon>
        <taxon>Ascomycota</taxon>
        <taxon>Pezizomycotina</taxon>
        <taxon>Leotiomycetes</taxon>
        <taxon>Helotiales</taxon>
        <taxon>Helotiaceae</taxon>
        <taxon>Hymenoscyphus</taxon>
    </lineage>
</organism>
<dbReference type="PANTHER" id="PTHR42753">
    <property type="entry name" value="MITOCHONDRIAL RIBOSOME PROTEIN L39/PROLYL-TRNA LIGASE FAMILY MEMBER"/>
    <property type="match status" value="1"/>
</dbReference>
<dbReference type="OrthoDB" id="10267474at2759"/>
<accession>A0A9N9LP79</accession>
<evidence type="ECO:0000256" key="5">
    <source>
        <dbReference type="ARBA" id="ARBA00022840"/>
    </source>
</evidence>
<comment type="similarity">
    <text evidence="1">Belongs to the class-II aminoacyl-tRNA synthetase family.</text>
</comment>
<keyword evidence="12" id="KW-1185">Reference proteome</keyword>
<proteinExistence type="inferred from homology"/>
<feature type="domain" description="Aminoacyl-transfer RNA synthetases class-II family profile" evidence="10">
    <location>
        <begin position="79"/>
        <end position="555"/>
    </location>
</feature>
<evidence type="ECO:0000256" key="3">
    <source>
        <dbReference type="ARBA" id="ARBA00022598"/>
    </source>
</evidence>
<dbReference type="SUPFAM" id="SSF55681">
    <property type="entry name" value="Class II aaRS and biotin synthetases"/>
    <property type="match status" value="1"/>
</dbReference>
<evidence type="ECO:0000256" key="6">
    <source>
        <dbReference type="ARBA" id="ARBA00022917"/>
    </source>
</evidence>
<reference evidence="11" key="1">
    <citation type="submission" date="2021-07" db="EMBL/GenBank/DDBJ databases">
        <authorList>
            <person name="Durling M."/>
        </authorList>
    </citation>
    <scope>NUCLEOTIDE SEQUENCE</scope>
</reference>
<dbReference type="GO" id="GO:0006433">
    <property type="term" value="P:prolyl-tRNA aminoacylation"/>
    <property type="evidence" value="ECO:0007669"/>
    <property type="project" value="InterPro"/>
</dbReference>
<dbReference type="InterPro" id="IPR045864">
    <property type="entry name" value="aa-tRNA-synth_II/BPL/LPL"/>
</dbReference>
<dbReference type="Gene3D" id="3.30.930.10">
    <property type="entry name" value="Bira Bifunctional Protein, Domain 2"/>
    <property type="match status" value="2"/>
</dbReference>
<dbReference type="GO" id="GO:0004827">
    <property type="term" value="F:proline-tRNA ligase activity"/>
    <property type="evidence" value="ECO:0007669"/>
    <property type="project" value="UniProtKB-EC"/>
</dbReference>
<dbReference type="Gene3D" id="3.40.50.800">
    <property type="entry name" value="Anticodon-binding domain"/>
    <property type="match status" value="1"/>
</dbReference>
<dbReference type="GO" id="GO:0005739">
    <property type="term" value="C:mitochondrion"/>
    <property type="evidence" value="ECO:0007669"/>
    <property type="project" value="TreeGrafter"/>
</dbReference>
<keyword evidence="6" id="KW-0648">Protein biosynthesis</keyword>
<evidence type="ECO:0000256" key="1">
    <source>
        <dbReference type="ARBA" id="ARBA00008226"/>
    </source>
</evidence>
<evidence type="ECO:0000256" key="9">
    <source>
        <dbReference type="ARBA" id="ARBA00047671"/>
    </source>
</evidence>
<dbReference type="Proteomes" id="UP000701801">
    <property type="component" value="Unassembled WGS sequence"/>
</dbReference>
<dbReference type="InterPro" id="IPR002314">
    <property type="entry name" value="aa-tRNA-synt_IIb"/>
</dbReference>
<name>A0A9N9LP79_9HELO</name>
<dbReference type="PROSITE" id="PS50862">
    <property type="entry name" value="AA_TRNA_LIGASE_II"/>
    <property type="match status" value="1"/>
</dbReference>
<dbReference type="InterPro" id="IPR002316">
    <property type="entry name" value="Pro-tRNA-ligase_IIa"/>
</dbReference>
<dbReference type="Pfam" id="PF00587">
    <property type="entry name" value="tRNA-synt_2b"/>
    <property type="match status" value="1"/>
</dbReference>
<evidence type="ECO:0000256" key="8">
    <source>
        <dbReference type="ARBA" id="ARBA00029731"/>
    </source>
</evidence>
<dbReference type="AlphaFoldDB" id="A0A9N9LP79"/>
<keyword evidence="4" id="KW-0547">Nucleotide-binding</keyword>
<comment type="caution">
    <text evidence="11">The sequence shown here is derived from an EMBL/GenBank/DDBJ whole genome shotgun (WGS) entry which is preliminary data.</text>
</comment>
<evidence type="ECO:0000256" key="4">
    <source>
        <dbReference type="ARBA" id="ARBA00022741"/>
    </source>
</evidence>
<dbReference type="PANTHER" id="PTHR42753:SF2">
    <property type="entry name" value="PROLINE--TRNA LIGASE"/>
    <property type="match status" value="1"/>
</dbReference>
<keyword evidence="5" id="KW-0067">ATP-binding</keyword>
<dbReference type="GO" id="GO:0005524">
    <property type="term" value="F:ATP binding"/>
    <property type="evidence" value="ECO:0007669"/>
    <property type="project" value="UniProtKB-KW"/>
</dbReference>
<dbReference type="EMBL" id="CAJVRM010000239">
    <property type="protein sequence ID" value="CAG8977918.1"/>
    <property type="molecule type" value="Genomic_DNA"/>
</dbReference>
<dbReference type="InterPro" id="IPR036621">
    <property type="entry name" value="Anticodon-bd_dom_sf"/>
</dbReference>
<keyword evidence="3" id="KW-0436">Ligase</keyword>
<gene>
    <name evidence="11" type="ORF">HYALB_00001798</name>
</gene>
<comment type="catalytic activity">
    <reaction evidence="9">
        <text>tRNA(Pro) + L-proline + ATP = L-prolyl-tRNA(Pro) + AMP + diphosphate</text>
        <dbReference type="Rhea" id="RHEA:14305"/>
        <dbReference type="Rhea" id="RHEA-COMP:9700"/>
        <dbReference type="Rhea" id="RHEA-COMP:9702"/>
        <dbReference type="ChEBI" id="CHEBI:30616"/>
        <dbReference type="ChEBI" id="CHEBI:33019"/>
        <dbReference type="ChEBI" id="CHEBI:60039"/>
        <dbReference type="ChEBI" id="CHEBI:78442"/>
        <dbReference type="ChEBI" id="CHEBI:78532"/>
        <dbReference type="ChEBI" id="CHEBI:456215"/>
        <dbReference type="EC" id="6.1.1.15"/>
    </reaction>
</comment>
<evidence type="ECO:0000259" key="10">
    <source>
        <dbReference type="PROSITE" id="PS50862"/>
    </source>
</evidence>
<evidence type="ECO:0000313" key="11">
    <source>
        <dbReference type="EMBL" id="CAG8977918.1"/>
    </source>
</evidence>
<sequence length="625" mass="69589">MMRAVACAPSSRTFCRALRTASRNVHSLSAPASHRNLLSKIWAPGSPKLHNPTNAMDHLLKFGFLYQTASGVFHMLPMGLRVQQKLEALMDKYMSRLGACKVGLSSISSQTLWAKSGRLSLGGSELFKFQDRRGHRLLLSPTHEEEITSLLSNFSPKADRLPLRLYQISRKYRDEKRPRQRLLRAREFLMKDLYTFDSSKSLALATYAEVREIYARIFDELKLPYLVAEADSGNIGGSLSHEYHLPTPGGEGEDFVITCNKCGYTANEEVVARNDIPSGYASVEVDSPSQNVIDGAVDCWYGITKDKSTLVYVWFTSNLKPKREVNTHAIKDVFPDLDSSIEDPKAAFMAFNTQNRAEKSPKLLNIVDGTFPSHLLEKLESTFETFDWEDAIYEPVKPKVLSTISRHPVTQRPLNVLRIQDGDSCARCTDGKVKVQKAIEVGHTFHLGTRYSKPFSAMVTLPESSQADMKDFDLHAKQKGGRGTNVYLQMGCHGIGVSRIIGAVACILRNDEGLNWPRIIAPFELAVIPSNMDLIKGAERIYDILTSSQASGQAPIDAIISDQSSHLLGRKIKDVMAYGIPVFVIVGNRYTVEGICEVECPRLKVKEIVSVAELSGCVRSILDRL</sequence>
<evidence type="ECO:0000256" key="2">
    <source>
        <dbReference type="ARBA" id="ARBA00012831"/>
    </source>
</evidence>
<dbReference type="InterPro" id="IPR006195">
    <property type="entry name" value="aa-tRNA-synth_II"/>
</dbReference>